<keyword evidence="2 3" id="KW-0812">Transmembrane</keyword>
<evidence type="ECO:0000256" key="1">
    <source>
        <dbReference type="SAM" id="MobiDB-lite"/>
    </source>
</evidence>
<gene>
    <name evidence="3" type="ORF">TPC1_14129</name>
</gene>
<name>A0A146K9L2_9EUKA</name>
<feature type="region of interest" description="Disordered" evidence="1">
    <location>
        <begin position="176"/>
        <end position="195"/>
    </location>
</feature>
<keyword evidence="2" id="KW-0472">Membrane</keyword>
<reference evidence="3" key="1">
    <citation type="submission" date="2015-07" db="EMBL/GenBank/DDBJ databases">
        <title>Adaptation to a free-living lifestyle via gene acquisitions in the diplomonad Trepomonas sp. PC1.</title>
        <authorList>
            <person name="Xu F."/>
            <person name="Jerlstrom-Hultqvist J."/>
            <person name="Kolisko M."/>
            <person name="Simpson A.G.B."/>
            <person name="Roger A.J."/>
            <person name="Svard S.G."/>
            <person name="Andersson J.O."/>
        </authorList>
    </citation>
    <scope>NUCLEOTIDE SEQUENCE</scope>
    <source>
        <strain evidence="3">PC1</strain>
    </source>
</reference>
<sequence length="195" mass="22037">EYIILFCCYPLTYCNNKLGLSLMCLMGGDGLAGLTVFLKHTKKTLINPNKSYIGLVLCFLGSLTYMFVYDQQIHFKLALISAFTEILPFGQHDNLFVTLSCLVYQFYPHYTTMLIIFSSVMSFLHFKRKFTACGAFISVVIIFTHYVLSIRAFTALVTFGLLGTLSSSIKKSKLKQNNDNPMELQHGRASFPGFN</sequence>
<dbReference type="EMBL" id="GDID01003054">
    <property type="protein sequence ID" value="JAP93552.1"/>
    <property type="molecule type" value="Transcribed_RNA"/>
</dbReference>
<protein>
    <submittedName>
        <fullName evidence="3">Transmembrane domain-containing protein</fullName>
    </submittedName>
</protein>
<proteinExistence type="predicted"/>
<feature type="transmembrane region" description="Helical" evidence="2">
    <location>
        <begin position="20"/>
        <end position="39"/>
    </location>
</feature>
<feature type="transmembrane region" description="Helical" evidence="2">
    <location>
        <begin position="129"/>
        <end position="146"/>
    </location>
</feature>
<evidence type="ECO:0000313" key="3">
    <source>
        <dbReference type="EMBL" id="JAP93552.1"/>
    </source>
</evidence>
<feature type="non-terminal residue" evidence="3">
    <location>
        <position position="1"/>
    </location>
</feature>
<feature type="non-terminal residue" evidence="3">
    <location>
        <position position="195"/>
    </location>
</feature>
<keyword evidence="2" id="KW-1133">Transmembrane helix</keyword>
<feature type="transmembrane region" description="Helical" evidence="2">
    <location>
        <begin position="51"/>
        <end position="69"/>
    </location>
</feature>
<dbReference type="AlphaFoldDB" id="A0A146K9L2"/>
<accession>A0A146K9L2</accession>
<organism evidence="3">
    <name type="scientific">Trepomonas sp. PC1</name>
    <dbReference type="NCBI Taxonomy" id="1076344"/>
    <lineage>
        <taxon>Eukaryota</taxon>
        <taxon>Metamonada</taxon>
        <taxon>Diplomonadida</taxon>
        <taxon>Hexamitidae</taxon>
        <taxon>Hexamitinae</taxon>
        <taxon>Trepomonas</taxon>
    </lineage>
</organism>
<feature type="transmembrane region" description="Helical" evidence="2">
    <location>
        <begin position="95"/>
        <end position="117"/>
    </location>
</feature>
<evidence type="ECO:0000256" key="2">
    <source>
        <dbReference type="SAM" id="Phobius"/>
    </source>
</evidence>